<evidence type="ECO:0000313" key="2">
    <source>
        <dbReference type="Proteomes" id="UP000601435"/>
    </source>
</evidence>
<sequence>MLRSHGIPTETWGKHGAKAVDQLFWELFCQRGSILTGLGTKQLKRVTRLLKIRLLADIDGADHVVVSRLQLMHDGQQIQRQQLPLRRLRWKLPSDNALLQSCESTLYDEEHKYVESWRSCWMSVLNDRFGIPALQGQLQEVGSGYTFHTEDNVQSAGYPGLNTMYCVHEVTLRVISPDQKLACIGLPLGQEFATADTHFDLDRFQSREEIPIGSQMNVWSWTPVKDFDKAAGLQGVTGGPAGDGPKKPDTALQRLERELALLKRVPIHTSISKAASINEAAAPKNQNMKRGAPNAHLRRILAGKRTDWRTVRKMANRLLDRDYTLAQFNTDLAAFPELSLYLRDGVVGTGSGRTTDDEYQRTVCAFFAIYWLTRLDLEGRQGFSFGTDEDWKVLEAASVQDGQVAMQSSSAPPEMQQRLYNKERRLAFLNNAQWGFFRRLMVDAGLIDQVGNGRDSFKVNETRMVSLLALTAFHDIMKMEKLLPTVQSPHDGYHGYEAGDVIGDHDHALCYIMDHYPDLLPSFRELGSSERQSIQFTQCNLCFNHGWLVQAEAPPGAIFTKFREAITADRRLHAGAPDVALYFVHWLTDLAGAEPSPLGGCEKFVIKFPLHVLNSFLQSFKFIEGIASQTETQVMEKYLKYRWSDHVPSLGEPPRGPHGLAAMRLLCMAQAHGRTVVEAFNQELPDEDKEVLSVEMARTGCAGQSFSPELVPMQVLSRPAGPAFLIYYGPAFLQAVGSDSVVLRLRILTEIYRCARELWPESQAAVATSVHVRIDAIKGLGVDDISEALVKGELWLVTKHNESEAFVEKASHRKLNKFVRNGQKFQILDLGFLRESH</sequence>
<comment type="caution">
    <text evidence="1">The sequence shown here is derived from an EMBL/GenBank/DDBJ whole genome shotgun (WGS) entry which is preliminary data.</text>
</comment>
<reference evidence="1" key="1">
    <citation type="submission" date="2021-02" db="EMBL/GenBank/DDBJ databases">
        <authorList>
            <person name="Dougan E. K."/>
            <person name="Rhodes N."/>
            <person name="Thang M."/>
            <person name="Chan C."/>
        </authorList>
    </citation>
    <scope>NUCLEOTIDE SEQUENCE</scope>
</reference>
<protein>
    <submittedName>
        <fullName evidence="1">Par-5 protein</fullName>
    </submittedName>
</protein>
<dbReference type="Proteomes" id="UP000601435">
    <property type="component" value="Unassembled WGS sequence"/>
</dbReference>
<name>A0A812RLY4_9DINO</name>
<organism evidence="1 2">
    <name type="scientific">Symbiodinium necroappetens</name>
    <dbReference type="NCBI Taxonomy" id="1628268"/>
    <lineage>
        <taxon>Eukaryota</taxon>
        <taxon>Sar</taxon>
        <taxon>Alveolata</taxon>
        <taxon>Dinophyceae</taxon>
        <taxon>Suessiales</taxon>
        <taxon>Symbiodiniaceae</taxon>
        <taxon>Symbiodinium</taxon>
    </lineage>
</organism>
<evidence type="ECO:0000313" key="1">
    <source>
        <dbReference type="EMBL" id="CAE7445968.1"/>
    </source>
</evidence>
<keyword evidence="2" id="KW-1185">Reference proteome</keyword>
<proteinExistence type="predicted"/>
<accession>A0A812RLY4</accession>
<dbReference type="AlphaFoldDB" id="A0A812RLY4"/>
<dbReference type="EMBL" id="CAJNJA010019475">
    <property type="protein sequence ID" value="CAE7445968.1"/>
    <property type="molecule type" value="Genomic_DNA"/>
</dbReference>
<gene>
    <name evidence="1" type="primary">par-5</name>
    <name evidence="1" type="ORF">SNEC2469_LOCUS12294</name>
</gene>
<dbReference type="OrthoDB" id="416725at2759"/>